<evidence type="ECO:0000313" key="11">
    <source>
        <dbReference type="Proteomes" id="UP001153636"/>
    </source>
</evidence>
<name>A0A9P0GCQ2_9CUCU</name>
<evidence type="ECO:0000256" key="8">
    <source>
        <dbReference type="SAM" id="SignalP"/>
    </source>
</evidence>
<protein>
    <recommendedName>
        <fullName evidence="9">Attacin C-terminal domain-containing protein</fullName>
    </recommendedName>
</protein>
<comment type="similarity">
    <text evidence="2">Belongs to the attacin/sarcotoxin-2 family.</text>
</comment>
<dbReference type="InterPro" id="IPR005521">
    <property type="entry name" value="Attacin_C"/>
</dbReference>
<reference evidence="10" key="1">
    <citation type="submission" date="2022-01" db="EMBL/GenBank/DDBJ databases">
        <authorList>
            <person name="King R."/>
        </authorList>
    </citation>
    <scope>NUCLEOTIDE SEQUENCE</scope>
</reference>
<dbReference type="Proteomes" id="UP001153636">
    <property type="component" value="Chromosome 3"/>
</dbReference>
<dbReference type="Pfam" id="PF03769">
    <property type="entry name" value="Attacin_C"/>
    <property type="match status" value="1"/>
</dbReference>
<comment type="subcellular location">
    <subcellularLocation>
        <location evidence="1">Secreted</location>
    </subcellularLocation>
</comment>
<evidence type="ECO:0000256" key="7">
    <source>
        <dbReference type="ARBA" id="ARBA00023022"/>
    </source>
</evidence>
<dbReference type="EMBL" id="OV651815">
    <property type="protein sequence ID" value="CAH1108528.1"/>
    <property type="molecule type" value="Genomic_DNA"/>
</dbReference>
<keyword evidence="3" id="KW-0964">Secreted</keyword>
<evidence type="ECO:0000256" key="4">
    <source>
        <dbReference type="ARBA" id="ARBA00022529"/>
    </source>
</evidence>
<dbReference type="AlphaFoldDB" id="A0A9P0GCQ2"/>
<keyword evidence="4" id="KW-0929">Antimicrobial</keyword>
<keyword evidence="7" id="KW-0044">Antibiotic</keyword>
<dbReference type="OrthoDB" id="8117451at2759"/>
<keyword evidence="6" id="KW-0391">Immunity</keyword>
<keyword evidence="8" id="KW-0732">Signal</keyword>
<proteinExistence type="inferred from homology"/>
<evidence type="ECO:0000256" key="2">
    <source>
        <dbReference type="ARBA" id="ARBA00007550"/>
    </source>
</evidence>
<evidence type="ECO:0000256" key="5">
    <source>
        <dbReference type="ARBA" id="ARBA00022588"/>
    </source>
</evidence>
<feature type="signal peptide" evidence="8">
    <location>
        <begin position="1"/>
        <end position="17"/>
    </location>
</feature>
<dbReference type="GO" id="GO:0045087">
    <property type="term" value="P:innate immune response"/>
    <property type="evidence" value="ECO:0007669"/>
    <property type="project" value="UniProtKB-KW"/>
</dbReference>
<dbReference type="GO" id="GO:0005576">
    <property type="term" value="C:extracellular region"/>
    <property type="evidence" value="ECO:0007669"/>
    <property type="project" value="UniProtKB-SubCell"/>
</dbReference>
<accession>A0A9P0GCQ2</accession>
<feature type="chain" id="PRO_5040203801" description="Attacin C-terminal domain-containing protein" evidence="8">
    <location>
        <begin position="18"/>
        <end position="157"/>
    </location>
</feature>
<feature type="domain" description="Attacin C-terminal" evidence="9">
    <location>
        <begin position="46"/>
        <end position="153"/>
    </location>
</feature>
<keyword evidence="5" id="KW-0399">Innate immunity</keyword>
<evidence type="ECO:0000256" key="6">
    <source>
        <dbReference type="ARBA" id="ARBA00022859"/>
    </source>
</evidence>
<gene>
    <name evidence="10" type="ORF">PSYICH_LOCUS9055</name>
</gene>
<sequence>MNFFIFVIISFVAYSTASPIDLAFEEEEKLRDPSRTKWGLNQAGYGASHTGNIYDNGKNVLDGTVSASKAWNSHGLKPDVVGGRLDFKNKQTGSAAFLGADRTRGSGTDVNAGVKYNFVQEKNLNVDVTGQYERHFGGPGGTGKADAGVFLNVNGRI</sequence>
<evidence type="ECO:0000256" key="3">
    <source>
        <dbReference type="ARBA" id="ARBA00022525"/>
    </source>
</evidence>
<evidence type="ECO:0000259" key="9">
    <source>
        <dbReference type="Pfam" id="PF03769"/>
    </source>
</evidence>
<evidence type="ECO:0000256" key="1">
    <source>
        <dbReference type="ARBA" id="ARBA00004613"/>
    </source>
</evidence>
<dbReference type="GO" id="GO:0042742">
    <property type="term" value="P:defense response to bacterium"/>
    <property type="evidence" value="ECO:0007669"/>
    <property type="project" value="UniProtKB-KW"/>
</dbReference>
<organism evidence="10 11">
    <name type="scientific">Psylliodes chrysocephalus</name>
    <dbReference type="NCBI Taxonomy" id="3402493"/>
    <lineage>
        <taxon>Eukaryota</taxon>
        <taxon>Metazoa</taxon>
        <taxon>Ecdysozoa</taxon>
        <taxon>Arthropoda</taxon>
        <taxon>Hexapoda</taxon>
        <taxon>Insecta</taxon>
        <taxon>Pterygota</taxon>
        <taxon>Neoptera</taxon>
        <taxon>Endopterygota</taxon>
        <taxon>Coleoptera</taxon>
        <taxon>Polyphaga</taxon>
        <taxon>Cucujiformia</taxon>
        <taxon>Chrysomeloidea</taxon>
        <taxon>Chrysomelidae</taxon>
        <taxon>Galerucinae</taxon>
        <taxon>Alticini</taxon>
        <taxon>Psylliodes</taxon>
    </lineage>
</organism>
<keyword evidence="11" id="KW-1185">Reference proteome</keyword>
<evidence type="ECO:0000313" key="10">
    <source>
        <dbReference type="EMBL" id="CAH1108528.1"/>
    </source>
</evidence>